<keyword evidence="2" id="KW-0732">Signal</keyword>
<dbReference type="Pfam" id="PF08305">
    <property type="entry name" value="NPCBM"/>
    <property type="match status" value="2"/>
</dbReference>
<dbReference type="RefSeq" id="WP_139400291.1">
    <property type="nucleotide sequence ID" value="NZ_JACHEW010000003.1"/>
</dbReference>
<keyword evidence="7" id="KW-1185">Reference proteome</keyword>
<evidence type="ECO:0000313" key="6">
    <source>
        <dbReference type="Proteomes" id="UP000313988"/>
    </source>
</evidence>
<dbReference type="SUPFAM" id="SSF101898">
    <property type="entry name" value="NHL repeat"/>
    <property type="match status" value="1"/>
</dbReference>
<accession>A0A5C4YA93</accession>
<dbReference type="InterPro" id="IPR038637">
    <property type="entry name" value="NPCBM_sf"/>
</dbReference>
<feature type="region of interest" description="Disordered" evidence="1">
    <location>
        <begin position="92"/>
        <end position="121"/>
    </location>
</feature>
<dbReference type="NCBIfam" id="TIGR02608">
    <property type="entry name" value="delta_60_rpt"/>
    <property type="match status" value="4"/>
</dbReference>
<dbReference type="EMBL" id="VDMO01000002">
    <property type="protein sequence ID" value="TNM72552.1"/>
    <property type="molecule type" value="Genomic_DNA"/>
</dbReference>
<sequence length="777" mass="80299">MTRPYARLTLGCTVLLLAGCSQTAPTAAPDTGLPPGSPYAGGQQYPWSDRLDAPGADPYADGRRYPWVSPTAASGVNAQALNTGQNHLSDLQWTSASSGWGPVERDRSNGGQGQKDGRPMKVGGRTFAKGLGVHAASEIRYALGGQCNVFTAFVGIDEEVGGRGSAQFRVFGDGRLLFDSGVRRGRDLSLPVNVSVAGVKELRLSVSDGGDTNHYDHADWGDAAVECASAQPEGDVFLSDLPYAAASSGWGPVEFDRSNGEQRQFDGRALTIGGRVFDKGLGVHAFSILSYDLGRRCHTFSAQLGLDDEVGARGSVVFQVYGDDRKLYDSGVLRGSDAAKRATVKVSGVKALKLIVTDAADSIDYDHADWADAKLSCAPGAVAQPGTLDPGFGSGGRVGVGGVDGVAEPDGAVAVLDADFRVSRLSPSGAVLARGAALPNGVAHALARQADGKLVAVGRLDGEMAAVRYLSNLMLDPSFGVGGVVRLTLSQQSGHGTSTNTGSAALDVALQPDGRIVLGGYAQRPYSIAGLPAEDRPTSYDLALVRLTQAGTTDASFGQNGAVITSLNGNRLFDPENHLPDEKIYGVALQPDGKLVIVGESEVDGAQYAVLGRYLSGGQLDSGFGSGGLAAPAGSYSGFRTVALQPDGQIVAGGGDDRFLTTAYLQKFSSAGVGGARARFQFSSAEDASFQQTVVTSLLLDRDGSVVVGGYNDADAYVARFTSTLQQDAAFGGAPGGHVLLGKGRAVSLVGTTDNRIVATTAATEGGQGQGTYRLFR</sequence>
<dbReference type="InterPro" id="IPR013431">
    <property type="entry name" value="Delta_60_rpt"/>
</dbReference>
<evidence type="ECO:0000259" key="3">
    <source>
        <dbReference type="SMART" id="SM00776"/>
    </source>
</evidence>
<feature type="signal peptide" evidence="2">
    <location>
        <begin position="1"/>
        <end position="23"/>
    </location>
</feature>
<name>A0A5C4YA93_9DEIO</name>
<protein>
    <submittedName>
        <fullName evidence="4">Delta-60 repeat protein</fullName>
    </submittedName>
</protein>
<organism evidence="5 6">
    <name type="scientific">Deinococcus radiopugnans ATCC 19172</name>
    <dbReference type="NCBI Taxonomy" id="585398"/>
    <lineage>
        <taxon>Bacteria</taxon>
        <taxon>Thermotogati</taxon>
        <taxon>Deinococcota</taxon>
        <taxon>Deinococci</taxon>
        <taxon>Deinococcales</taxon>
        <taxon>Deinococcaceae</taxon>
        <taxon>Deinococcus</taxon>
    </lineage>
</organism>
<evidence type="ECO:0000313" key="5">
    <source>
        <dbReference type="EMBL" id="TNM72552.1"/>
    </source>
</evidence>
<dbReference type="Proteomes" id="UP000629870">
    <property type="component" value="Unassembled WGS sequence"/>
</dbReference>
<dbReference type="AlphaFoldDB" id="A0A5C4YA93"/>
<evidence type="ECO:0000256" key="2">
    <source>
        <dbReference type="SAM" id="SignalP"/>
    </source>
</evidence>
<dbReference type="Proteomes" id="UP000313988">
    <property type="component" value="Unassembled WGS sequence"/>
</dbReference>
<gene>
    <name evidence="5" type="ORF">FHR04_01585</name>
    <name evidence="4" type="ORF">HNQ04_000993</name>
</gene>
<dbReference type="SUPFAM" id="SSF49785">
    <property type="entry name" value="Galactose-binding domain-like"/>
    <property type="match status" value="2"/>
</dbReference>
<comment type="caution">
    <text evidence="5">The sequence shown here is derived from an EMBL/GenBank/DDBJ whole genome shotgun (WGS) entry which is preliminary data.</text>
</comment>
<feature type="chain" id="PRO_5023071295" evidence="2">
    <location>
        <begin position="24"/>
        <end position="777"/>
    </location>
</feature>
<dbReference type="SMART" id="SM00776">
    <property type="entry name" value="NPCBM"/>
    <property type="match status" value="2"/>
</dbReference>
<reference evidence="5 6" key="1">
    <citation type="submission" date="2019-06" db="EMBL/GenBank/DDBJ databases">
        <title>Genome sequence of Deinococcus radiopugnans ATCC 19172.</title>
        <authorList>
            <person name="Maclea K.S."/>
            <person name="Maynard C.R."/>
        </authorList>
    </citation>
    <scope>NUCLEOTIDE SEQUENCE [LARGE SCALE GENOMIC DNA]</scope>
    <source>
        <strain evidence="5 6">ATCC 19172</strain>
    </source>
</reference>
<dbReference type="Gene3D" id="2.60.120.1060">
    <property type="entry name" value="NPCBM/NEW2 domain"/>
    <property type="match status" value="2"/>
</dbReference>
<evidence type="ECO:0000313" key="4">
    <source>
        <dbReference type="EMBL" id="MBB6015764.1"/>
    </source>
</evidence>
<proteinExistence type="predicted"/>
<dbReference type="EMBL" id="JACHEW010000003">
    <property type="protein sequence ID" value="MBB6015764.1"/>
    <property type="molecule type" value="Genomic_DNA"/>
</dbReference>
<evidence type="ECO:0000313" key="7">
    <source>
        <dbReference type="Proteomes" id="UP000629870"/>
    </source>
</evidence>
<dbReference type="InterPro" id="IPR008979">
    <property type="entry name" value="Galactose-bd-like_sf"/>
</dbReference>
<dbReference type="Gene3D" id="2.80.10.50">
    <property type="match status" value="2"/>
</dbReference>
<feature type="region of interest" description="Disordered" evidence="1">
    <location>
        <begin position="24"/>
        <end position="58"/>
    </location>
</feature>
<evidence type="ECO:0000256" key="1">
    <source>
        <dbReference type="SAM" id="MobiDB-lite"/>
    </source>
</evidence>
<dbReference type="Pfam" id="PF17164">
    <property type="entry name" value="DUF5122"/>
    <property type="match status" value="2"/>
</dbReference>
<dbReference type="InterPro" id="IPR013222">
    <property type="entry name" value="Glyco_hyd_98_carb-bd"/>
</dbReference>
<reference evidence="4 7" key="2">
    <citation type="submission" date="2020-08" db="EMBL/GenBank/DDBJ databases">
        <title>Genomic Encyclopedia of Type Strains, Phase IV (KMG-IV): sequencing the most valuable type-strain genomes for metagenomic binning, comparative biology and taxonomic classification.</title>
        <authorList>
            <person name="Goeker M."/>
        </authorList>
    </citation>
    <scope>NUCLEOTIDE SEQUENCE [LARGE SCALE GENOMIC DNA]</scope>
    <source>
        <strain evidence="4 7">DSM 12027</strain>
    </source>
</reference>
<feature type="domain" description="Glycosyl hydrolase family 98 putative carbohydrate-binding module" evidence="3">
    <location>
        <begin position="232"/>
        <end position="377"/>
    </location>
</feature>
<dbReference type="PROSITE" id="PS51257">
    <property type="entry name" value="PROKAR_LIPOPROTEIN"/>
    <property type="match status" value="1"/>
</dbReference>
<dbReference type="OrthoDB" id="51998at2"/>
<feature type="domain" description="Glycosyl hydrolase family 98 putative carbohydrate-binding module" evidence="3">
    <location>
        <begin position="82"/>
        <end position="227"/>
    </location>
</feature>